<feature type="domain" description="Solute-binding protein family 5" evidence="3">
    <location>
        <begin position="95"/>
        <end position="509"/>
    </location>
</feature>
<protein>
    <submittedName>
        <fullName evidence="4">ABC-type oligopeptide transport system, periplasmic component</fullName>
    </submittedName>
</protein>
<dbReference type="InterPro" id="IPR030678">
    <property type="entry name" value="Peptide/Ni-bd"/>
</dbReference>
<evidence type="ECO:0000259" key="3">
    <source>
        <dbReference type="Pfam" id="PF00496"/>
    </source>
</evidence>
<dbReference type="InterPro" id="IPR039424">
    <property type="entry name" value="SBP_5"/>
</dbReference>
<dbReference type="PANTHER" id="PTHR30290:SF64">
    <property type="entry name" value="ABC TRANSPORTER PERIPLASMIC BINDING PROTEIN"/>
    <property type="match status" value="1"/>
</dbReference>
<dbReference type="eggNOG" id="COG4166">
    <property type="taxonomic scope" value="Bacteria"/>
</dbReference>
<dbReference type="SUPFAM" id="SSF53850">
    <property type="entry name" value="Periplasmic binding protein-like II"/>
    <property type="match status" value="1"/>
</dbReference>
<dbReference type="EMBL" id="JH600070">
    <property type="protein sequence ID" value="EIJ42600.1"/>
    <property type="molecule type" value="Genomic_DNA"/>
</dbReference>
<dbReference type="STRING" id="395493.BegalDRAFT_1723"/>
<evidence type="ECO:0000256" key="2">
    <source>
        <dbReference type="SAM" id="SignalP"/>
    </source>
</evidence>
<reference evidence="4 5" key="1">
    <citation type="submission" date="2011-11" db="EMBL/GenBank/DDBJ databases">
        <title>Improved High-Quality Draft sequence of Beggiatoa alba B18lD.</title>
        <authorList>
            <consortium name="US DOE Joint Genome Institute"/>
            <person name="Lucas S."/>
            <person name="Han J."/>
            <person name="Lapidus A."/>
            <person name="Cheng J.-F."/>
            <person name="Goodwin L."/>
            <person name="Pitluck S."/>
            <person name="Peters L."/>
            <person name="Mikhailova N."/>
            <person name="Held B."/>
            <person name="Detter J.C."/>
            <person name="Han C."/>
            <person name="Tapia R."/>
            <person name="Land M."/>
            <person name="Hauser L."/>
            <person name="Kyrpides N."/>
            <person name="Ivanova N."/>
            <person name="Pagani I."/>
            <person name="Samuel K."/>
            <person name="Teske A."/>
            <person name="Mueller J."/>
            <person name="Woyke T."/>
        </authorList>
    </citation>
    <scope>NUCLEOTIDE SEQUENCE [LARGE SCALE GENOMIC DNA]</scope>
    <source>
        <strain evidence="4 5">B18LD</strain>
    </source>
</reference>
<dbReference type="PIRSF" id="PIRSF002741">
    <property type="entry name" value="MppA"/>
    <property type="match status" value="1"/>
</dbReference>
<feature type="chain" id="PRO_5003669204" evidence="2">
    <location>
        <begin position="21"/>
        <end position="597"/>
    </location>
</feature>
<dbReference type="AlphaFoldDB" id="I3CG57"/>
<organism evidence="4 5">
    <name type="scientific">Beggiatoa alba B18LD</name>
    <dbReference type="NCBI Taxonomy" id="395493"/>
    <lineage>
        <taxon>Bacteria</taxon>
        <taxon>Pseudomonadati</taxon>
        <taxon>Pseudomonadota</taxon>
        <taxon>Gammaproteobacteria</taxon>
        <taxon>Thiotrichales</taxon>
        <taxon>Thiotrichaceae</taxon>
        <taxon>Beggiatoa</taxon>
    </lineage>
</organism>
<dbReference type="Gene3D" id="3.40.190.10">
    <property type="entry name" value="Periplasmic binding protein-like II"/>
    <property type="match status" value="1"/>
</dbReference>
<evidence type="ECO:0000313" key="5">
    <source>
        <dbReference type="Proteomes" id="UP000005744"/>
    </source>
</evidence>
<dbReference type="CDD" id="cd08497">
    <property type="entry name" value="MbnE-like"/>
    <property type="match status" value="1"/>
</dbReference>
<name>I3CG57_9GAMM</name>
<dbReference type="Gene3D" id="3.10.105.10">
    <property type="entry name" value="Dipeptide-binding Protein, Domain 3"/>
    <property type="match status" value="1"/>
</dbReference>
<sequence>MRIYRLLCLLSCLYSPAVFAVSAAALGYSPKYPTDFKHFDYVNPDAPKQGDITISGFGTFNSLNPFLLKGVEAVGTTNLLFDTLMVKSEDEPYSVYALLAKEMQLAADKLSVTFSLNPNARFSDGSPVTAEDVKFSFDTLKGDKAHPRYRIFWSDIVKAEVINNLTVKFSFAKENPELHLIVAYMIPIFSKTAVGEQAFDSLVTTPLIGSGAYTVTDFKIGNYIIYQRNPQYWAKDLPTRRGMFNVDKITVKYYKDLSIAMEAFKAKEFDFITVYNSKEWARSYVGKAFETGEIIKEELPHRNNAGMQGFVFNLRNPMFQDIRVRQAINLAFDFEWANTNLFYNQYNRCYSYFTNSELASPQALPTDAELSLLQSLQAQYPKEFPDKVLTTVWQNVNTNPPNSLRSNLQKASQLLTEAGWTLQEGILQKEGMRLSFEFLVAQDGFDRIYTPFARNLERLGIKLIYRKVDLAVYQQLLEAFNYDMIVTIFQQNQSPANELMNLWHSSSADKQGSNNWIGLKNPVVDALLYKIIYAPNRAELVTATHALDRILLQGEYVLPNWYTNVHRVAYWNKFGKPAKSPLYYQSIDWMLATWWVK</sequence>
<accession>I3CG57</accession>
<dbReference type="Pfam" id="PF00496">
    <property type="entry name" value="SBP_bac_5"/>
    <property type="match status" value="1"/>
</dbReference>
<dbReference type="GO" id="GO:0030288">
    <property type="term" value="C:outer membrane-bounded periplasmic space"/>
    <property type="evidence" value="ECO:0007669"/>
    <property type="project" value="TreeGrafter"/>
</dbReference>
<dbReference type="Proteomes" id="UP000005744">
    <property type="component" value="Unassembled WGS sequence"/>
</dbReference>
<evidence type="ECO:0000313" key="4">
    <source>
        <dbReference type="EMBL" id="EIJ42600.1"/>
    </source>
</evidence>
<gene>
    <name evidence="4" type="ORF">BegalDRAFT_1723</name>
</gene>
<dbReference type="OrthoDB" id="9801912at2"/>
<dbReference type="GO" id="GO:1904680">
    <property type="term" value="F:peptide transmembrane transporter activity"/>
    <property type="evidence" value="ECO:0007669"/>
    <property type="project" value="TreeGrafter"/>
</dbReference>
<dbReference type="HOGENOM" id="CLU_023171_0_0_6"/>
<dbReference type="PANTHER" id="PTHR30290">
    <property type="entry name" value="PERIPLASMIC BINDING COMPONENT OF ABC TRANSPORTER"/>
    <property type="match status" value="1"/>
</dbReference>
<dbReference type="GO" id="GO:0015833">
    <property type="term" value="P:peptide transport"/>
    <property type="evidence" value="ECO:0007669"/>
    <property type="project" value="TreeGrafter"/>
</dbReference>
<evidence type="ECO:0000256" key="1">
    <source>
        <dbReference type="ARBA" id="ARBA00022729"/>
    </source>
</evidence>
<keyword evidence="1 2" id="KW-0732">Signal</keyword>
<dbReference type="GO" id="GO:0042884">
    <property type="term" value="P:microcin transport"/>
    <property type="evidence" value="ECO:0007669"/>
    <property type="project" value="TreeGrafter"/>
</dbReference>
<dbReference type="GO" id="GO:0043190">
    <property type="term" value="C:ATP-binding cassette (ABC) transporter complex"/>
    <property type="evidence" value="ECO:0007669"/>
    <property type="project" value="InterPro"/>
</dbReference>
<feature type="signal peptide" evidence="2">
    <location>
        <begin position="1"/>
        <end position="20"/>
    </location>
</feature>
<dbReference type="RefSeq" id="WP_002685687.1">
    <property type="nucleotide sequence ID" value="NZ_JH600070.1"/>
</dbReference>
<proteinExistence type="predicted"/>
<keyword evidence="5" id="KW-1185">Reference proteome</keyword>
<dbReference type="InterPro" id="IPR000914">
    <property type="entry name" value="SBP_5_dom"/>
</dbReference>